<dbReference type="GO" id="GO:0015031">
    <property type="term" value="P:protein transport"/>
    <property type="evidence" value="ECO:0007669"/>
    <property type="project" value="UniProtKB-KW"/>
</dbReference>
<keyword evidence="6" id="KW-0333">Golgi apparatus</keyword>
<evidence type="ECO:0000313" key="12">
    <source>
        <dbReference type="EMBL" id="KTB35286.1"/>
    </source>
</evidence>
<dbReference type="EMBL" id="LATX01001993">
    <property type="protein sequence ID" value="KTB35286.1"/>
    <property type="molecule type" value="Genomic_DNA"/>
</dbReference>
<dbReference type="InterPro" id="IPR000727">
    <property type="entry name" value="T_SNARE_dom"/>
</dbReference>
<evidence type="ECO:0000256" key="5">
    <source>
        <dbReference type="ARBA" id="ARBA00022989"/>
    </source>
</evidence>
<feature type="coiled-coil region" evidence="9">
    <location>
        <begin position="172"/>
        <end position="199"/>
    </location>
</feature>
<evidence type="ECO:0000256" key="2">
    <source>
        <dbReference type="ARBA" id="ARBA00022448"/>
    </source>
</evidence>
<comment type="caution">
    <text evidence="12">The sequence shown here is derived from an EMBL/GenBank/DDBJ whole genome shotgun (WGS) entry which is preliminary data.</text>
</comment>
<dbReference type="GO" id="GO:0048193">
    <property type="term" value="P:Golgi vesicle transport"/>
    <property type="evidence" value="ECO:0007669"/>
    <property type="project" value="InterPro"/>
</dbReference>
<keyword evidence="9" id="KW-0175">Coiled coil</keyword>
<dbReference type="InterPro" id="IPR010989">
    <property type="entry name" value="SNARE"/>
</dbReference>
<evidence type="ECO:0000256" key="9">
    <source>
        <dbReference type="SAM" id="Coils"/>
    </source>
</evidence>
<dbReference type="eggNOG" id="KOG3202">
    <property type="taxonomic scope" value="Eukaryota"/>
</dbReference>
<dbReference type="CDD" id="cd15851">
    <property type="entry name" value="SNARE_Syntaxin6"/>
    <property type="match status" value="1"/>
</dbReference>
<keyword evidence="3" id="KW-0812">Transmembrane</keyword>
<feature type="region of interest" description="Disordered" evidence="10">
    <location>
        <begin position="102"/>
        <end position="133"/>
    </location>
</feature>
<dbReference type="GO" id="GO:0005794">
    <property type="term" value="C:Golgi apparatus"/>
    <property type="evidence" value="ECO:0007669"/>
    <property type="project" value="UniProtKB-SubCell"/>
</dbReference>
<dbReference type="GO" id="GO:0016020">
    <property type="term" value="C:membrane"/>
    <property type="evidence" value="ECO:0007669"/>
    <property type="project" value="InterPro"/>
</dbReference>
<dbReference type="Pfam" id="PF09177">
    <property type="entry name" value="STX6_10_61_N"/>
    <property type="match status" value="1"/>
</dbReference>
<dbReference type="FunFam" id="1.20.58.90:FF:000004">
    <property type="entry name" value="Syntaxin 10"/>
    <property type="match status" value="1"/>
</dbReference>
<evidence type="ECO:0000256" key="10">
    <source>
        <dbReference type="SAM" id="MobiDB-lite"/>
    </source>
</evidence>
<dbReference type="Gene3D" id="1.20.5.110">
    <property type="match status" value="1"/>
</dbReference>
<gene>
    <name evidence="12" type="ORF">WG66_12140</name>
</gene>
<name>A0A0W0FG78_MONRR</name>
<evidence type="ECO:0000256" key="6">
    <source>
        <dbReference type="ARBA" id="ARBA00023034"/>
    </source>
</evidence>
<evidence type="ECO:0000313" key="13">
    <source>
        <dbReference type="Proteomes" id="UP000054988"/>
    </source>
</evidence>
<keyword evidence="2" id="KW-0813">Transport</keyword>
<comment type="similarity">
    <text evidence="1">Belongs to the syntaxin family.</text>
</comment>
<keyword evidence="7" id="KW-0472">Membrane</keyword>
<dbReference type="SUPFAM" id="SSF47661">
    <property type="entry name" value="t-snare proteins"/>
    <property type="match status" value="1"/>
</dbReference>
<feature type="coiled-coil region" evidence="9">
    <location>
        <begin position="39"/>
        <end position="73"/>
    </location>
</feature>
<accession>A0A0W0FG78</accession>
<evidence type="ECO:0000256" key="3">
    <source>
        <dbReference type="ARBA" id="ARBA00022692"/>
    </source>
</evidence>
<dbReference type="InterPro" id="IPR015260">
    <property type="entry name" value="Syntaxin-6/10/61_N"/>
</dbReference>
<dbReference type="SMART" id="SM00397">
    <property type="entry name" value="t_SNARE"/>
    <property type="match status" value="1"/>
</dbReference>
<dbReference type="PANTHER" id="PTHR12791">
    <property type="entry name" value="GOLGI SNARE BET1-RELATED"/>
    <property type="match status" value="1"/>
</dbReference>
<dbReference type="SUPFAM" id="SSF58038">
    <property type="entry name" value="SNARE fusion complex"/>
    <property type="match status" value="1"/>
</dbReference>
<dbReference type="Gene3D" id="1.20.58.90">
    <property type="match status" value="1"/>
</dbReference>
<keyword evidence="5" id="KW-1133">Transmembrane helix</keyword>
<organism evidence="12 13">
    <name type="scientific">Moniliophthora roreri</name>
    <name type="common">Frosty pod rot fungus</name>
    <name type="synonym">Monilia roreri</name>
    <dbReference type="NCBI Taxonomy" id="221103"/>
    <lineage>
        <taxon>Eukaryota</taxon>
        <taxon>Fungi</taxon>
        <taxon>Dikarya</taxon>
        <taxon>Basidiomycota</taxon>
        <taxon>Agaricomycotina</taxon>
        <taxon>Agaricomycetes</taxon>
        <taxon>Agaricomycetidae</taxon>
        <taxon>Agaricales</taxon>
        <taxon>Marasmiineae</taxon>
        <taxon>Marasmiaceae</taxon>
        <taxon>Moniliophthora</taxon>
    </lineage>
</organism>
<dbReference type="Proteomes" id="UP000054988">
    <property type="component" value="Unassembled WGS sequence"/>
</dbReference>
<feature type="domain" description="T-SNARE coiled-coil homology" evidence="11">
    <location>
        <begin position="141"/>
        <end position="203"/>
    </location>
</feature>
<dbReference type="PROSITE" id="PS50192">
    <property type="entry name" value="T_SNARE"/>
    <property type="match status" value="1"/>
</dbReference>
<evidence type="ECO:0000256" key="7">
    <source>
        <dbReference type="ARBA" id="ARBA00023136"/>
    </source>
</evidence>
<evidence type="ECO:0000259" key="11">
    <source>
        <dbReference type="PROSITE" id="PS50192"/>
    </source>
</evidence>
<reference evidence="12 13" key="1">
    <citation type="submission" date="2015-12" db="EMBL/GenBank/DDBJ databases">
        <title>Draft genome sequence of Moniliophthora roreri, the causal agent of frosty pod rot of cacao.</title>
        <authorList>
            <person name="Aime M.C."/>
            <person name="Diaz-Valderrama J.R."/>
            <person name="Kijpornyongpan T."/>
            <person name="Phillips-Mora W."/>
        </authorList>
    </citation>
    <scope>NUCLEOTIDE SEQUENCE [LARGE SCALE GENOMIC DNA]</scope>
    <source>
        <strain evidence="12 13">MCA 2952</strain>
    </source>
</reference>
<dbReference type="AlphaFoldDB" id="A0A0W0FG78"/>
<protein>
    <submittedName>
        <fullName evidence="12">Putative SNARE protein TLG1/Syntaxin</fullName>
    </submittedName>
</protein>
<evidence type="ECO:0000256" key="4">
    <source>
        <dbReference type="ARBA" id="ARBA00022927"/>
    </source>
</evidence>
<dbReference type="CDD" id="cd21442">
    <property type="entry name" value="SNARE_NTD_STX6-like"/>
    <property type="match status" value="1"/>
</dbReference>
<proteinExistence type="inferred from homology"/>
<sequence length="330" mass="37743">MTTDPYHAVQQEIQSSLQTATQLRASYVRIRNMAVREDSEELIWARNELKATLAALEADFEDLEESVKIVETTGARIFGIEEAELMERKKYVAHVRRELESMRAEVSDSPLPPTPRPIASRSPAPPEEDDHQGAWAREEQQMMIREQDRTIDSISNTLTTLAQQAGLMGQEIGEHNEMLDDLERNVDRTDSRLSSAMQKMRKFVRESEEKGSGWKRAGMVGEGKNHWPNVDIHDLTDLYSLLYNTILNDPDKVGHGREGYYFGARQGDRRHHDVEINKFFHPSHYPGSKPNRSKALTWNSSKSTEDMLKSVKPEVVAWAKKNMSLVLKKL</sequence>
<comment type="subcellular location">
    <subcellularLocation>
        <location evidence="8">Golgi apparatus</location>
        <location evidence="8">trans-Golgi network membrane</location>
        <topology evidence="8">Single-pass type IV membrane protein</topology>
    </subcellularLocation>
</comment>
<evidence type="ECO:0000256" key="1">
    <source>
        <dbReference type="ARBA" id="ARBA00009063"/>
    </source>
</evidence>
<keyword evidence="4" id="KW-0653">Protein transport</keyword>
<evidence type="ECO:0000256" key="8">
    <source>
        <dbReference type="ARBA" id="ARBA00037801"/>
    </source>
</evidence>